<dbReference type="AlphaFoldDB" id="A0A0V0QAP2"/>
<keyword evidence="3" id="KW-1185">Reference proteome</keyword>
<dbReference type="InParanoid" id="A0A0V0QAP2"/>
<proteinExistence type="predicted"/>
<dbReference type="InterPro" id="IPR006571">
    <property type="entry name" value="TLDc_dom"/>
</dbReference>
<feature type="domain" description="TLDc" evidence="1">
    <location>
        <begin position="163"/>
        <end position="342"/>
    </location>
</feature>
<dbReference type="EMBL" id="LDAU01000214">
    <property type="protein sequence ID" value="KRW99302.1"/>
    <property type="molecule type" value="Genomic_DNA"/>
</dbReference>
<protein>
    <recommendedName>
        <fullName evidence="1">TLDc domain-containing protein</fullName>
    </recommendedName>
</protein>
<reference evidence="2 3" key="1">
    <citation type="journal article" date="2015" name="Sci. Rep.">
        <title>Genome of the facultative scuticociliatosis pathogen Pseudocohnilembus persalinus provides insight into its virulence through horizontal gene transfer.</title>
        <authorList>
            <person name="Xiong J."/>
            <person name="Wang G."/>
            <person name="Cheng J."/>
            <person name="Tian M."/>
            <person name="Pan X."/>
            <person name="Warren A."/>
            <person name="Jiang C."/>
            <person name="Yuan D."/>
            <person name="Miao W."/>
        </authorList>
    </citation>
    <scope>NUCLEOTIDE SEQUENCE [LARGE SCALE GENOMIC DNA]</scope>
    <source>
        <strain evidence="2">36N120E</strain>
    </source>
</reference>
<evidence type="ECO:0000313" key="3">
    <source>
        <dbReference type="Proteomes" id="UP000054937"/>
    </source>
</evidence>
<organism evidence="2 3">
    <name type="scientific">Pseudocohnilembus persalinus</name>
    <name type="common">Ciliate</name>
    <dbReference type="NCBI Taxonomy" id="266149"/>
    <lineage>
        <taxon>Eukaryota</taxon>
        <taxon>Sar</taxon>
        <taxon>Alveolata</taxon>
        <taxon>Ciliophora</taxon>
        <taxon>Intramacronucleata</taxon>
        <taxon>Oligohymenophorea</taxon>
        <taxon>Scuticociliatia</taxon>
        <taxon>Philasterida</taxon>
        <taxon>Pseudocohnilembidae</taxon>
        <taxon>Pseudocohnilembus</taxon>
    </lineage>
</organism>
<evidence type="ECO:0000259" key="1">
    <source>
        <dbReference type="Pfam" id="PF07534"/>
    </source>
</evidence>
<evidence type="ECO:0000313" key="2">
    <source>
        <dbReference type="EMBL" id="KRW99302.1"/>
    </source>
</evidence>
<comment type="caution">
    <text evidence="2">The sequence shown here is derived from an EMBL/GenBank/DDBJ whole genome shotgun (WGS) entry which is preliminary data.</text>
</comment>
<name>A0A0V0QAP2_PSEPJ</name>
<dbReference type="Pfam" id="PF07534">
    <property type="entry name" value="TLD"/>
    <property type="match status" value="1"/>
</dbReference>
<sequence length="344" mass="40641">MFNKLIFEPCNLIKEHRENLNFICVNKKCSKVLKQLCTDCIYQNNHQHENNHLNQYMLAKQFLNETQKVKFDHSEILYDKEDLSEQISDLIKEFRVLSGSLNEFAEKLELFLEIDKKQFYDDVFKDLKEQELQKILENGANQIKNIVDELQTIDGIKDCLKSDIIDNHESFQFIKEQILQPNQFKITDLLYKAKKHGFLPIDFHKKCDNKGPLLVLISTQNGDFGCLVTDNNVFKSSNMVVACQNENLEEQEKFPCIFDLKEKKKFKLAQNQLNQAYFDSKEEHLCLGYNTINFRPDFYINYSQVLQEIVQLQFSNYPNCYQIENYLVNGSFVIKDIEIYELIN</sequence>
<accession>A0A0V0QAP2</accession>
<dbReference type="OrthoDB" id="25620at2759"/>
<gene>
    <name evidence="2" type="ORF">PPERSA_02414</name>
</gene>
<dbReference type="Proteomes" id="UP000054937">
    <property type="component" value="Unassembled WGS sequence"/>
</dbReference>